<feature type="transmembrane region" description="Helical" evidence="8">
    <location>
        <begin position="45"/>
        <end position="65"/>
    </location>
</feature>
<evidence type="ECO:0000313" key="9">
    <source>
        <dbReference type="EMBL" id="MDO3383477.1"/>
    </source>
</evidence>
<accession>A0ABT8TH98</accession>
<evidence type="ECO:0000256" key="8">
    <source>
        <dbReference type="RuleBase" id="RU363041"/>
    </source>
</evidence>
<dbReference type="InterPro" id="IPR052017">
    <property type="entry name" value="TSUP"/>
</dbReference>
<sequence length="254" mass="27961">MIDQWLFYALAVPVVLLVGLSKGGFGGGLGSLAVPVLSLAVDPRLAAAVLLPILCSMDLVSLWSFRGRWDKRNLWIMFPGAMLGLALGAAMFTYMDADMIRFMVGLMALYFVGHYVWGKHILQRVATQSASVVRGSFWSSIAGFVSYIAHAGGPPIAIYLLPQHLPKTLFVGTTVLFFSVVNYIKLVPYVWTGQLDLSAFYTSLILLPLAPIGVRLGVWLHHRISDKWFYGVCYVLLAFAGVKLVAESLVVWVF</sequence>
<gene>
    <name evidence="9" type="ORF">QWI16_14950</name>
</gene>
<dbReference type="InterPro" id="IPR002781">
    <property type="entry name" value="TM_pro_TauE-like"/>
</dbReference>
<protein>
    <recommendedName>
        <fullName evidence="8">Probable membrane transporter protein</fullName>
    </recommendedName>
</protein>
<name>A0ABT8TH98_9GAMM</name>
<keyword evidence="10" id="KW-1185">Reference proteome</keyword>
<evidence type="ECO:0000256" key="3">
    <source>
        <dbReference type="ARBA" id="ARBA00022448"/>
    </source>
</evidence>
<organism evidence="9 10">
    <name type="scientific">Gilvimarinus algae</name>
    <dbReference type="NCBI Taxonomy" id="3058037"/>
    <lineage>
        <taxon>Bacteria</taxon>
        <taxon>Pseudomonadati</taxon>
        <taxon>Pseudomonadota</taxon>
        <taxon>Gammaproteobacteria</taxon>
        <taxon>Cellvibrionales</taxon>
        <taxon>Cellvibrionaceae</taxon>
        <taxon>Gilvimarinus</taxon>
    </lineage>
</organism>
<evidence type="ECO:0000256" key="7">
    <source>
        <dbReference type="ARBA" id="ARBA00023136"/>
    </source>
</evidence>
<evidence type="ECO:0000256" key="6">
    <source>
        <dbReference type="ARBA" id="ARBA00022989"/>
    </source>
</evidence>
<reference evidence="9" key="1">
    <citation type="submission" date="2023-07" db="EMBL/GenBank/DDBJ databases">
        <title>Gilvimarinus algae sp. nov., isolated from the surface of Kelp.</title>
        <authorList>
            <person name="Sun Y.Y."/>
            <person name="Gong Y."/>
            <person name="Du Z.J."/>
        </authorList>
    </citation>
    <scope>NUCLEOTIDE SEQUENCE</scope>
    <source>
        <strain evidence="9">SDUM040014</strain>
    </source>
</reference>
<keyword evidence="4 8" id="KW-1003">Cell membrane</keyword>
<keyword evidence="7 8" id="KW-0472">Membrane</keyword>
<evidence type="ECO:0000256" key="4">
    <source>
        <dbReference type="ARBA" id="ARBA00022475"/>
    </source>
</evidence>
<feature type="transmembrane region" description="Helical" evidence="8">
    <location>
        <begin position="137"/>
        <end position="162"/>
    </location>
</feature>
<dbReference type="RefSeq" id="WP_302714262.1">
    <property type="nucleotide sequence ID" value="NZ_JAULRT010000062.1"/>
</dbReference>
<proteinExistence type="inferred from homology"/>
<comment type="caution">
    <text evidence="9">The sequence shown here is derived from an EMBL/GenBank/DDBJ whole genome shotgun (WGS) entry which is preliminary data.</text>
</comment>
<dbReference type="PANTHER" id="PTHR30269">
    <property type="entry name" value="TRANSMEMBRANE PROTEIN YFCA"/>
    <property type="match status" value="1"/>
</dbReference>
<comment type="similarity">
    <text evidence="2 8">Belongs to the 4-toluene sulfonate uptake permease (TSUP) (TC 2.A.102) family.</text>
</comment>
<comment type="subcellular location">
    <subcellularLocation>
        <location evidence="1 8">Cell membrane</location>
        <topology evidence="1 8">Multi-pass membrane protein</topology>
    </subcellularLocation>
</comment>
<feature type="transmembrane region" description="Helical" evidence="8">
    <location>
        <begin position="74"/>
        <end position="94"/>
    </location>
</feature>
<dbReference type="Proteomes" id="UP001168380">
    <property type="component" value="Unassembled WGS sequence"/>
</dbReference>
<evidence type="ECO:0000256" key="5">
    <source>
        <dbReference type="ARBA" id="ARBA00022692"/>
    </source>
</evidence>
<dbReference type="PANTHER" id="PTHR30269:SF37">
    <property type="entry name" value="MEMBRANE TRANSPORTER PROTEIN"/>
    <property type="match status" value="1"/>
</dbReference>
<feature type="transmembrane region" description="Helical" evidence="8">
    <location>
        <begin position="5"/>
        <end position="25"/>
    </location>
</feature>
<feature type="transmembrane region" description="Helical" evidence="8">
    <location>
        <begin position="228"/>
        <end position="253"/>
    </location>
</feature>
<keyword evidence="5 8" id="KW-0812">Transmembrane</keyword>
<keyword evidence="3" id="KW-0813">Transport</keyword>
<dbReference type="EMBL" id="JAULRT010000062">
    <property type="protein sequence ID" value="MDO3383477.1"/>
    <property type="molecule type" value="Genomic_DNA"/>
</dbReference>
<evidence type="ECO:0000256" key="1">
    <source>
        <dbReference type="ARBA" id="ARBA00004651"/>
    </source>
</evidence>
<feature type="transmembrane region" description="Helical" evidence="8">
    <location>
        <begin position="199"/>
        <end position="222"/>
    </location>
</feature>
<keyword evidence="6 8" id="KW-1133">Transmembrane helix</keyword>
<feature type="transmembrane region" description="Helical" evidence="8">
    <location>
        <begin position="168"/>
        <end position="187"/>
    </location>
</feature>
<evidence type="ECO:0000256" key="2">
    <source>
        <dbReference type="ARBA" id="ARBA00009142"/>
    </source>
</evidence>
<evidence type="ECO:0000313" key="10">
    <source>
        <dbReference type="Proteomes" id="UP001168380"/>
    </source>
</evidence>
<feature type="transmembrane region" description="Helical" evidence="8">
    <location>
        <begin position="100"/>
        <end position="117"/>
    </location>
</feature>
<dbReference type="Pfam" id="PF01925">
    <property type="entry name" value="TauE"/>
    <property type="match status" value="1"/>
</dbReference>